<protein>
    <recommendedName>
        <fullName evidence="3">histidine kinase</fullName>
        <ecNumber evidence="3">2.7.13.3</ecNumber>
    </recommendedName>
</protein>
<dbReference type="EMBL" id="JBHSMG010000003">
    <property type="protein sequence ID" value="MFC5503075.1"/>
    <property type="molecule type" value="Genomic_DNA"/>
</dbReference>
<evidence type="ECO:0000256" key="8">
    <source>
        <dbReference type="ARBA" id="ARBA00022989"/>
    </source>
</evidence>
<dbReference type="SMART" id="SM00388">
    <property type="entry name" value="HisKA"/>
    <property type="match status" value="1"/>
</dbReference>
<evidence type="ECO:0000259" key="12">
    <source>
        <dbReference type="PROSITE" id="PS50109"/>
    </source>
</evidence>
<accession>A0ABW0NRA1</accession>
<keyword evidence="5" id="KW-0808">Transferase</keyword>
<dbReference type="InterPro" id="IPR036097">
    <property type="entry name" value="HisK_dim/P_sf"/>
</dbReference>
<dbReference type="Gene3D" id="1.10.287.130">
    <property type="match status" value="1"/>
</dbReference>
<evidence type="ECO:0000256" key="9">
    <source>
        <dbReference type="ARBA" id="ARBA00023012"/>
    </source>
</evidence>
<evidence type="ECO:0000256" key="11">
    <source>
        <dbReference type="SAM" id="Phobius"/>
    </source>
</evidence>
<evidence type="ECO:0000256" key="3">
    <source>
        <dbReference type="ARBA" id="ARBA00012438"/>
    </source>
</evidence>
<dbReference type="InterPro" id="IPR050428">
    <property type="entry name" value="TCS_sensor_his_kinase"/>
</dbReference>
<gene>
    <name evidence="13" type="ORF">ACFPJ4_12570</name>
</gene>
<comment type="subcellular location">
    <subcellularLocation>
        <location evidence="2">Cell membrane</location>
    </subcellularLocation>
</comment>
<dbReference type="InterPro" id="IPR004358">
    <property type="entry name" value="Sig_transdc_His_kin-like_C"/>
</dbReference>
<dbReference type="PRINTS" id="PR00344">
    <property type="entry name" value="BCTRLSENSOR"/>
</dbReference>
<evidence type="ECO:0000313" key="14">
    <source>
        <dbReference type="Proteomes" id="UP001596039"/>
    </source>
</evidence>
<evidence type="ECO:0000256" key="2">
    <source>
        <dbReference type="ARBA" id="ARBA00004236"/>
    </source>
</evidence>
<dbReference type="CDD" id="cd00082">
    <property type="entry name" value="HisKA"/>
    <property type="match status" value="1"/>
</dbReference>
<dbReference type="InterPro" id="IPR005467">
    <property type="entry name" value="His_kinase_dom"/>
</dbReference>
<keyword evidence="4" id="KW-0597">Phosphoprotein</keyword>
<keyword evidence="10 11" id="KW-0472">Membrane</keyword>
<evidence type="ECO:0000256" key="6">
    <source>
        <dbReference type="ARBA" id="ARBA00022692"/>
    </source>
</evidence>
<dbReference type="Gene3D" id="3.30.565.10">
    <property type="entry name" value="Histidine kinase-like ATPase, C-terminal domain"/>
    <property type="match status" value="1"/>
</dbReference>
<sequence>MRRASRTVGVQIAVASSALVLVVLIAAFAFVFAHIEPSRLFEPGRHESAIDVGGLDILVGAVVIGAAAIVLAGVVTWFATRRAVRPLGAALRLQREFIANASHELRTPLAVLDARLQYLQRRLPASDPASSTVAELRRDTGMLVQTVNELLAGVEDLPDAVAEPVDLVPAVEQAVESMRVLAAARGVEIALDAPEAVPTCVPAVSTHRCVVALIDNALRFSPRGATITVSVRADRAHAELRVRDRGSGIHGIDPSRIFERFARGSAPGTPGGPDEGRRGFGIGLALVHDTVERYGGTATVASSSDDGTEVLITLPRADAPRRRARG</sequence>
<name>A0ABW0NRA1_9MICO</name>
<dbReference type="GO" id="GO:0016301">
    <property type="term" value="F:kinase activity"/>
    <property type="evidence" value="ECO:0007669"/>
    <property type="project" value="UniProtKB-KW"/>
</dbReference>
<keyword evidence="6 11" id="KW-0812">Transmembrane</keyword>
<dbReference type="EC" id="2.7.13.3" evidence="3"/>
<dbReference type="InterPro" id="IPR003594">
    <property type="entry name" value="HATPase_dom"/>
</dbReference>
<comment type="caution">
    <text evidence="13">The sequence shown here is derived from an EMBL/GenBank/DDBJ whole genome shotgun (WGS) entry which is preliminary data.</text>
</comment>
<keyword evidence="9" id="KW-0902">Two-component regulatory system</keyword>
<evidence type="ECO:0000256" key="5">
    <source>
        <dbReference type="ARBA" id="ARBA00022679"/>
    </source>
</evidence>
<dbReference type="Pfam" id="PF02518">
    <property type="entry name" value="HATPase_c"/>
    <property type="match status" value="1"/>
</dbReference>
<evidence type="ECO:0000256" key="4">
    <source>
        <dbReference type="ARBA" id="ARBA00022553"/>
    </source>
</evidence>
<dbReference type="RefSeq" id="WP_386740788.1">
    <property type="nucleotide sequence ID" value="NZ_JBHSMG010000003.1"/>
</dbReference>
<keyword evidence="8 11" id="KW-1133">Transmembrane helix</keyword>
<feature type="transmembrane region" description="Helical" evidence="11">
    <location>
        <begin position="12"/>
        <end position="35"/>
    </location>
</feature>
<organism evidence="13 14">
    <name type="scientific">Lysinimonas soli</name>
    <dbReference type="NCBI Taxonomy" id="1074233"/>
    <lineage>
        <taxon>Bacteria</taxon>
        <taxon>Bacillati</taxon>
        <taxon>Actinomycetota</taxon>
        <taxon>Actinomycetes</taxon>
        <taxon>Micrococcales</taxon>
        <taxon>Microbacteriaceae</taxon>
        <taxon>Lysinimonas</taxon>
    </lineage>
</organism>
<dbReference type="InterPro" id="IPR003661">
    <property type="entry name" value="HisK_dim/P_dom"/>
</dbReference>
<feature type="transmembrane region" description="Helical" evidence="11">
    <location>
        <begin position="55"/>
        <end position="79"/>
    </location>
</feature>
<evidence type="ECO:0000313" key="13">
    <source>
        <dbReference type="EMBL" id="MFC5503075.1"/>
    </source>
</evidence>
<dbReference type="PROSITE" id="PS50109">
    <property type="entry name" value="HIS_KIN"/>
    <property type="match status" value="1"/>
</dbReference>
<keyword evidence="14" id="KW-1185">Reference proteome</keyword>
<dbReference type="SUPFAM" id="SSF55874">
    <property type="entry name" value="ATPase domain of HSP90 chaperone/DNA topoisomerase II/histidine kinase"/>
    <property type="match status" value="1"/>
</dbReference>
<evidence type="ECO:0000256" key="1">
    <source>
        <dbReference type="ARBA" id="ARBA00000085"/>
    </source>
</evidence>
<comment type="catalytic activity">
    <reaction evidence="1">
        <text>ATP + protein L-histidine = ADP + protein N-phospho-L-histidine.</text>
        <dbReference type="EC" id="2.7.13.3"/>
    </reaction>
</comment>
<dbReference type="SUPFAM" id="SSF47384">
    <property type="entry name" value="Homodimeric domain of signal transducing histidine kinase"/>
    <property type="match status" value="1"/>
</dbReference>
<feature type="domain" description="Histidine kinase" evidence="12">
    <location>
        <begin position="100"/>
        <end position="318"/>
    </location>
</feature>
<keyword evidence="7 13" id="KW-0418">Kinase</keyword>
<dbReference type="Proteomes" id="UP001596039">
    <property type="component" value="Unassembled WGS sequence"/>
</dbReference>
<dbReference type="PANTHER" id="PTHR45436:SF5">
    <property type="entry name" value="SENSOR HISTIDINE KINASE TRCS"/>
    <property type="match status" value="1"/>
</dbReference>
<reference evidence="14" key="1">
    <citation type="journal article" date="2019" name="Int. J. Syst. Evol. Microbiol.">
        <title>The Global Catalogue of Microorganisms (GCM) 10K type strain sequencing project: providing services to taxonomists for standard genome sequencing and annotation.</title>
        <authorList>
            <consortium name="The Broad Institute Genomics Platform"/>
            <consortium name="The Broad Institute Genome Sequencing Center for Infectious Disease"/>
            <person name="Wu L."/>
            <person name="Ma J."/>
        </authorList>
    </citation>
    <scope>NUCLEOTIDE SEQUENCE [LARGE SCALE GENOMIC DNA]</scope>
    <source>
        <strain evidence="14">CGMCC 4.6997</strain>
    </source>
</reference>
<dbReference type="Pfam" id="PF00512">
    <property type="entry name" value="HisKA"/>
    <property type="match status" value="1"/>
</dbReference>
<dbReference type="PANTHER" id="PTHR45436">
    <property type="entry name" value="SENSOR HISTIDINE KINASE YKOH"/>
    <property type="match status" value="1"/>
</dbReference>
<evidence type="ECO:0000256" key="10">
    <source>
        <dbReference type="ARBA" id="ARBA00023136"/>
    </source>
</evidence>
<dbReference type="InterPro" id="IPR036890">
    <property type="entry name" value="HATPase_C_sf"/>
</dbReference>
<dbReference type="SMART" id="SM00387">
    <property type="entry name" value="HATPase_c"/>
    <property type="match status" value="1"/>
</dbReference>
<evidence type="ECO:0000256" key="7">
    <source>
        <dbReference type="ARBA" id="ARBA00022777"/>
    </source>
</evidence>
<proteinExistence type="predicted"/>